<dbReference type="Pfam" id="PF02458">
    <property type="entry name" value="Transferase"/>
    <property type="match status" value="3"/>
</dbReference>
<evidence type="ECO:0000256" key="2">
    <source>
        <dbReference type="ARBA" id="ARBA00022679"/>
    </source>
</evidence>
<keyword evidence="2" id="KW-0808">Transferase</keyword>
<gene>
    <name evidence="3" type="ORF">Tsubulata_022987</name>
</gene>
<name>A0A9Q0GKT3_9ROSI</name>
<comment type="similarity">
    <text evidence="1">Belongs to the plant acyltransferase family.</text>
</comment>
<feature type="non-terminal residue" evidence="3">
    <location>
        <position position="1"/>
    </location>
</feature>
<keyword evidence="4" id="KW-1185">Reference proteome</keyword>
<evidence type="ECO:0000313" key="3">
    <source>
        <dbReference type="EMBL" id="KAJ4851621.1"/>
    </source>
</evidence>
<accession>A0A9Q0GKT3</accession>
<reference evidence="3" key="1">
    <citation type="submission" date="2022-02" db="EMBL/GenBank/DDBJ databases">
        <authorList>
            <person name="Henning P.M."/>
            <person name="McCubbin A.G."/>
            <person name="Shore J.S."/>
        </authorList>
    </citation>
    <scope>NUCLEOTIDE SEQUENCE</scope>
    <source>
        <strain evidence="3">F60SS</strain>
        <tissue evidence="3">Leaves</tissue>
    </source>
</reference>
<evidence type="ECO:0000313" key="4">
    <source>
        <dbReference type="Proteomes" id="UP001141552"/>
    </source>
</evidence>
<evidence type="ECO:0000256" key="1">
    <source>
        <dbReference type="ARBA" id="ARBA00009861"/>
    </source>
</evidence>
<dbReference type="PANTHER" id="PTHR31147">
    <property type="entry name" value="ACYL TRANSFERASE 4"/>
    <property type="match status" value="1"/>
</dbReference>
<protein>
    <recommendedName>
        <fullName evidence="5">Benzyl alcohol O-benzoyltransferase</fullName>
    </recommendedName>
</protein>
<dbReference type="EMBL" id="JAKUCV010000003">
    <property type="protein sequence ID" value="KAJ4851621.1"/>
    <property type="molecule type" value="Genomic_DNA"/>
</dbReference>
<dbReference type="InterPro" id="IPR050898">
    <property type="entry name" value="Plant_acyltransferase"/>
</dbReference>
<feature type="non-terminal residue" evidence="3">
    <location>
        <position position="830"/>
    </location>
</feature>
<sequence>IHRREPELLRPAKPTPHEFKYLSDIDDQDGLRYFVRGIYFCRHNPLMQGKDPVKVMREAMAKALVFYYPMAGRLREGPNRKLMVECNGEGVLFTEADAQVTLQQLGVAPYLPYPYTDEFLFNVPGSSEILNCPLLMFQVTRLKCGGFTFAFKFNHTMCDGLGLFQFYSAVSEIARGADAPSILPVWERHLLDSIDPPKVTHQHLEYVDTAPGVVDHSSEEKLLPPNQEVRPMCTLNARHKLFNPPLPRGYYGNAIVCPVALATASDLTRNPLGYALELVKKVKAQCYRDYFSSVASLMVTTGRPAHVSARTFDLSDITHVGFWELDYGWGKAACGPADAGCPEFFGCGYLVPFTNQKGEKRIVASFSLPALAMERLSRELKTMFDIDQPTAGHLGSEIREPELLRPAEPTPHEFKHLSDIDDQEGMRYFVRAIYFYRHNPSMQGKDPVKVMREAIAKALVFYYPMAGRLREGPNRKLMVECTGEGVLFTEADAQVTLEELGVTLQLPYPYTDEFLFNVPGSTEILNCPLLMFQVTRLKCGGFTFAFNFNHAICDGVGMSQFCSAVSEIACGADAPSILPVWERHLLDSIDPPKVTHQHLEYVDTAPGEVDHSSEEKLVDRSFLFGPKELSTLRGLVPPGEKCTSFELLSAYFWKCRTIALQLPPDQEVRLMCTLNARHKLFNPPLPRGYYGNAIVCPVALTTASDLTRNPLGYALELVKKTKAQLSRDYLSSVASLMVTTGRPCYVLARTFELSDITHVGLSEWDYGWGKAVCGGPADAGCPEFFGCGYLVPFTNQKGEKRIVASFSLPALAMERLSRELKTMFDIDQPT</sequence>
<reference evidence="3" key="2">
    <citation type="journal article" date="2023" name="Plants (Basel)">
        <title>Annotation of the Turnera subulata (Passifloraceae) Draft Genome Reveals the S-Locus Evolved after the Divergence of Turneroideae from Passifloroideae in a Stepwise Manner.</title>
        <authorList>
            <person name="Henning P.M."/>
            <person name="Roalson E.H."/>
            <person name="Mir W."/>
            <person name="McCubbin A.G."/>
            <person name="Shore J.S."/>
        </authorList>
    </citation>
    <scope>NUCLEOTIDE SEQUENCE</scope>
    <source>
        <strain evidence="3">F60SS</strain>
    </source>
</reference>
<dbReference type="InterPro" id="IPR023213">
    <property type="entry name" value="CAT-like_dom_sf"/>
</dbReference>
<dbReference type="AlphaFoldDB" id="A0A9Q0GKT3"/>
<dbReference type="OrthoDB" id="1483986at2759"/>
<dbReference type="GO" id="GO:0016740">
    <property type="term" value="F:transferase activity"/>
    <property type="evidence" value="ECO:0007669"/>
    <property type="project" value="UniProtKB-KW"/>
</dbReference>
<comment type="caution">
    <text evidence="3">The sequence shown here is derived from an EMBL/GenBank/DDBJ whole genome shotgun (WGS) entry which is preliminary data.</text>
</comment>
<proteinExistence type="inferred from homology"/>
<evidence type="ECO:0008006" key="5">
    <source>
        <dbReference type="Google" id="ProtNLM"/>
    </source>
</evidence>
<organism evidence="3 4">
    <name type="scientific">Turnera subulata</name>
    <dbReference type="NCBI Taxonomy" id="218843"/>
    <lineage>
        <taxon>Eukaryota</taxon>
        <taxon>Viridiplantae</taxon>
        <taxon>Streptophyta</taxon>
        <taxon>Embryophyta</taxon>
        <taxon>Tracheophyta</taxon>
        <taxon>Spermatophyta</taxon>
        <taxon>Magnoliopsida</taxon>
        <taxon>eudicotyledons</taxon>
        <taxon>Gunneridae</taxon>
        <taxon>Pentapetalae</taxon>
        <taxon>rosids</taxon>
        <taxon>fabids</taxon>
        <taxon>Malpighiales</taxon>
        <taxon>Passifloraceae</taxon>
        <taxon>Turnera</taxon>
    </lineage>
</organism>
<dbReference type="Proteomes" id="UP001141552">
    <property type="component" value="Unassembled WGS sequence"/>
</dbReference>
<dbReference type="PANTHER" id="PTHR31147:SF66">
    <property type="entry name" value="OS05G0315700 PROTEIN"/>
    <property type="match status" value="1"/>
</dbReference>
<dbReference type="Gene3D" id="3.30.559.10">
    <property type="entry name" value="Chloramphenicol acetyltransferase-like domain"/>
    <property type="match status" value="4"/>
</dbReference>